<dbReference type="GO" id="GO:0005814">
    <property type="term" value="C:centriole"/>
    <property type="evidence" value="ECO:0007669"/>
    <property type="project" value="TreeGrafter"/>
</dbReference>
<accession>A0A8S3U6C5</accession>
<dbReference type="Pfam" id="PF23138">
    <property type="entry name" value="CTLH_Armc9"/>
    <property type="match status" value="1"/>
</dbReference>
<dbReference type="InterPro" id="IPR056327">
    <property type="entry name" value="ARMC9_CTLH-like_dom"/>
</dbReference>
<dbReference type="GO" id="GO:0097542">
    <property type="term" value="C:ciliary tip"/>
    <property type="evidence" value="ECO:0007669"/>
    <property type="project" value="TreeGrafter"/>
</dbReference>
<dbReference type="Proteomes" id="UP000683360">
    <property type="component" value="Unassembled WGS sequence"/>
</dbReference>
<evidence type="ECO:0000313" key="3">
    <source>
        <dbReference type="EMBL" id="CAG2241417.1"/>
    </source>
</evidence>
<evidence type="ECO:0000313" key="4">
    <source>
        <dbReference type="Proteomes" id="UP000683360"/>
    </source>
</evidence>
<dbReference type="PANTHER" id="PTHR14881:SF4">
    <property type="entry name" value="LISH DOMAIN-CONTAINING PROTEIN ARMC9"/>
    <property type="match status" value="1"/>
</dbReference>
<dbReference type="PANTHER" id="PTHR14881">
    <property type="entry name" value="LISH DOMAIN-CONTAINING PROTEIN ARMC9"/>
    <property type="match status" value="1"/>
</dbReference>
<dbReference type="Pfam" id="PF21051">
    <property type="entry name" value="ARMC9_LisH"/>
    <property type="match status" value="1"/>
</dbReference>
<feature type="domain" description="ARMC9 CTLH-like" evidence="2">
    <location>
        <begin position="60"/>
        <end position="188"/>
    </location>
</feature>
<feature type="compositionally biased region" description="Basic residues" evidence="1">
    <location>
        <begin position="261"/>
        <end position="271"/>
    </location>
</feature>
<evidence type="ECO:0000259" key="2">
    <source>
        <dbReference type="Pfam" id="PF23138"/>
    </source>
</evidence>
<comment type="caution">
    <text evidence="3">The sequence shown here is derived from an EMBL/GenBank/DDBJ whole genome shotgun (WGS) entry which is preliminary data.</text>
</comment>
<organism evidence="3 4">
    <name type="scientific">Mytilus edulis</name>
    <name type="common">Blue mussel</name>
    <dbReference type="NCBI Taxonomy" id="6550"/>
    <lineage>
        <taxon>Eukaryota</taxon>
        <taxon>Metazoa</taxon>
        <taxon>Spiralia</taxon>
        <taxon>Lophotrochozoa</taxon>
        <taxon>Mollusca</taxon>
        <taxon>Bivalvia</taxon>
        <taxon>Autobranchia</taxon>
        <taxon>Pteriomorphia</taxon>
        <taxon>Mytilida</taxon>
        <taxon>Mytiloidea</taxon>
        <taxon>Mytilidae</taxon>
        <taxon>Mytilinae</taxon>
        <taxon>Mytilus</taxon>
    </lineage>
</organism>
<feature type="region of interest" description="Disordered" evidence="1">
    <location>
        <begin position="242"/>
        <end position="271"/>
    </location>
</feature>
<reference evidence="3" key="1">
    <citation type="submission" date="2021-03" db="EMBL/GenBank/DDBJ databases">
        <authorList>
            <person name="Bekaert M."/>
        </authorList>
    </citation>
    <scope>NUCLEOTIDE SEQUENCE</scope>
</reference>
<dbReference type="InterPro" id="IPR048957">
    <property type="entry name" value="ARMC9_LisH"/>
</dbReference>
<dbReference type="InterPro" id="IPR040369">
    <property type="entry name" value="ARMC9"/>
</dbReference>
<feature type="compositionally biased region" description="Basic and acidic residues" evidence="1">
    <location>
        <begin position="242"/>
        <end position="260"/>
    </location>
</feature>
<dbReference type="OrthoDB" id="538223at2759"/>
<dbReference type="InterPro" id="IPR006594">
    <property type="entry name" value="LisH"/>
</dbReference>
<proteinExistence type="predicted"/>
<protein>
    <submittedName>
        <fullName evidence="3">ARMC9</fullName>
    </submittedName>
</protein>
<dbReference type="GO" id="GO:0060271">
    <property type="term" value="P:cilium assembly"/>
    <property type="evidence" value="ECO:0007669"/>
    <property type="project" value="InterPro"/>
</dbReference>
<evidence type="ECO:0000256" key="1">
    <source>
        <dbReference type="SAM" id="MobiDB-lite"/>
    </source>
</evidence>
<keyword evidence="4" id="KW-1185">Reference proteome</keyword>
<sequence>MSGSLSVVSFEGELNAIVQEYLEFVTFDKTLVSFQKECETKQKPITTQSIKSKSNQKLLAIQNELMQNFHKGKRDRFLKLWSENLAASVKDQDPVAKKLEFYVNIYFAVYPIKFARGQRDADRAMGDFKKYLETRGATLSQTTEFLPYYALPFVPNAKGHPSYKELFTDTWVKDLELRLEKFLTLTLKSTPQPKLFDLYRGNKVGDENEQSDVTEEEMIQEIHHSVQHLHVQEKEVMEENKAHIIRNESKQSTGKRETSRKTRRPTRTQRI</sequence>
<dbReference type="EMBL" id="CAJPWZ010002586">
    <property type="protein sequence ID" value="CAG2241417.1"/>
    <property type="molecule type" value="Genomic_DNA"/>
</dbReference>
<dbReference type="GO" id="GO:0036064">
    <property type="term" value="C:ciliary basal body"/>
    <property type="evidence" value="ECO:0007669"/>
    <property type="project" value="InterPro"/>
</dbReference>
<dbReference type="PROSITE" id="PS50896">
    <property type="entry name" value="LISH"/>
    <property type="match status" value="1"/>
</dbReference>
<name>A0A8S3U6C5_MYTED</name>
<gene>
    <name evidence="3" type="ORF">MEDL_53638</name>
</gene>
<dbReference type="AlphaFoldDB" id="A0A8S3U6C5"/>